<evidence type="ECO:0000313" key="1">
    <source>
        <dbReference type="EMBL" id="GBN13856.1"/>
    </source>
</evidence>
<proteinExistence type="predicted"/>
<protein>
    <submittedName>
        <fullName evidence="1">Uncharacterized protein</fullName>
    </submittedName>
</protein>
<accession>A0A4Y2LJW0</accession>
<dbReference type="EMBL" id="BGPR01005837">
    <property type="protein sequence ID" value="GBN13856.1"/>
    <property type="molecule type" value="Genomic_DNA"/>
</dbReference>
<keyword evidence="2" id="KW-1185">Reference proteome</keyword>
<organism evidence="1 2">
    <name type="scientific">Araneus ventricosus</name>
    <name type="common">Orbweaver spider</name>
    <name type="synonym">Epeira ventricosa</name>
    <dbReference type="NCBI Taxonomy" id="182803"/>
    <lineage>
        <taxon>Eukaryota</taxon>
        <taxon>Metazoa</taxon>
        <taxon>Ecdysozoa</taxon>
        <taxon>Arthropoda</taxon>
        <taxon>Chelicerata</taxon>
        <taxon>Arachnida</taxon>
        <taxon>Araneae</taxon>
        <taxon>Araneomorphae</taxon>
        <taxon>Entelegynae</taxon>
        <taxon>Araneoidea</taxon>
        <taxon>Araneidae</taxon>
        <taxon>Araneus</taxon>
    </lineage>
</organism>
<dbReference type="Proteomes" id="UP000499080">
    <property type="component" value="Unassembled WGS sequence"/>
</dbReference>
<sequence>MLQPSYCAIDLNKHFDFVLDLDGHSRPCASVHLPSGSGARPKKRVHEGQELATIYGFIKCDIIQDSPWCLLFSALWIRLSIINCFTLVEYFPSFSNVISASPALPGLDVQ</sequence>
<dbReference type="AlphaFoldDB" id="A0A4Y2LJW0"/>
<evidence type="ECO:0000313" key="2">
    <source>
        <dbReference type="Proteomes" id="UP000499080"/>
    </source>
</evidence>
<gene>
    <name evidence="1" type="ORF">AVEN_176768_1</name>
</gene>
<comment type="caution">
    <text evidence="1">The sequence shown here is derived from an EMBL/GenBank/DDBJ whole genome shotgun (WGS) entry which is preliminary data.</text>
</comment>
<reference evidence="1 2" key="1">
    <citation type="journal article" date="2019" name="Sci. Rep.">
        <title>Orb-weaving spider Araneus ventricosus genome elucidates the spidroin gene catalogue.</title>
        <authorList>
            <person name="Kono N."/>
            <person name="Nakamura H."/>
            <person name="Ohtoshi R."/>
            <person name="Moran D.A.P."/>
            <person name="Shinohara A."/>
            <person name="Yoshida Y."/>
            <person name="Fujiwara M."/>
            <person name="Mori M."/>
            <person name="Tomita M."/>
            <person name="Arakawa K."/>
        </authorList>
    </citation>
    <scope>NUCLEOTIDE SEQUENCE [LARGE SCALE GENOMIC DNA]</scope>
</reference>
<name>A0A4Y2LJW0_ARAVE</name>